<dbReference type="PANTHER" id="PTHR30363">
    <property type="entry name" value="HTH-TYPE TRANSCRIPTIONAL REGULATOR SRLR-RELATED"/>
    <property type="match status" value="1"/>
</dbReference>
<dbReference type="GO" id="GO:0003677">
    <property type="term" value="F:DNA binding"/>
    <property type="evidence" value="ECO:0007669"/>
    <property type="project" value="UniProtKB-KW"/>
</dbReference>
<dbReference type="InterPro" id="IPR036390">
    <property type="entry name" value="WH_DNA-bd_sf"/>
</dbReference>
<keyword evidence="8" id="KW-0238">DNA-binding</keyword>
<keyword evidence="9" id="KW-1185">Reference proteome</keyword>
<evidence type="ECO:0000256" key="3">
    <source>
        <dbReference type="ARBA" id="ARBA00023015"/>
    </source>
</evidence>
<evidence type="ECO:0000313" key="8">
    <source>
        <dbReference type="EMBL" id="MEU6806985.1"/>
    </source>
</evidence>
<organism evidence="8 9">
    <name type="scientific">Streptomyces neyagawaensis</name>
    <dbReference type="NCBI Taxonomy" id="42238"/>
    <lineage>
        <taxon>Bacteria</taxon>
        <taxon>Bacillati</taxon>
        <taxon>Actinomycetota</taxon>
        <taxon>Actinomycetes</taxon>
        <taxon>Kitasatosporales</taxon>
        <taxon>Streptomycetaceae</taxon>
        <taxon>Streptomyces</taxon>
    </lineage>
</organism>
<dbReference type="SUPFAM" id="SSF46785">
    <property type="entry name" value="Winged helix' DNA-binding domain"/>
    <property type="match status" value="1"/>
</dbReference>
<comment type="function">
    <text evidence="5">Repressor of the lactose catabolism operon. Galactose-6-phosphate is the inducer.</text>
</comment>
<keyword evidence="2" id="KW-0678">Repressor</keyword>
<dbReference type="InterPro" id="IPR050313">
    <property type="entry name" value="Carb_Metab_HTH_regulators"/>
</dbReference>
<evidence type="ECO:0000256" key="5">
    <source>
        <dbReference type="ARBA" id="ARBA00024937"/>
    </source>
</evidence>
<dbReference type="InterPro" id="IPR001034">
    <property type="entry name" value="DeoR_HTH"/>
</dbReference>
<dbReference type="PROSITE" id="PS51000">
    <property type="entry name" value="HTH_DEOR_2"/>
    <property type="match status" value="1"/>
</dbReference>
<sequence length="296" mass="30957">MYAPERQQEILRLARDGGRVDVVSLAEEFQVTAETIRRDLKALDRAGLVQRVHGGAIPAGRLDFEPDLAERESTAADQKDRIAQAALAELPIDGTVVLDAGTTVARLAAAIPLEATLTAVTHSLPIAARLADHPGIQLHLVGGRVRHRTRAAVDAWALRAYGEIRADVLFVAANGFSPDHGLTTPDLAEAAVKRAAMAAARRVVLLADSSKCGQEHFARFGALSDVDLLITDSGLSPEDTLAIERDGTEVLRVPGTGTGTGTGTGASEGKAPAHATGKVVVNGSVEGRTAGRKARA</sequence>
<dbReference type="RefSeq" id="WP_359703004.1">
    <property type="nucleotide sequence ID" value="NZ_JBEYXT010000416.1"/>
</dbReference>
<dbReference type="InterPro" id="IPR036388">
    <property type="entry name" value="WH-like_DNA-bd_sf"/>
</dbReference>
<dbReference type="Pfam" id="PF00455">
    <property type="entry name" value="DeoRC"/>
    <property type="match status" value="1"/>
</dbReference>
<keyword evidence="4" id="KW-0804">Transcription</keyword>
<keyword evidence="3" id="KW-0805">Transcription regulation</keyword>
<feature type="region of interest" description="Disordered" evidence="6">
    <location>
        <begin position="251"/>
        <end position="296"/>
    </location>
</feature>
<evidence type="ECO:0000256" key="4">
    <source>
        <dbReference type="ARBA" id="ARBA00023163"/>
    </source>
</evidence>
<dbReference type="InterPro" id="IPR037171">
    <property type="entry name" value="NagB/RpiA_transferase-like"/>
</dbReference>
<evidence type="ECO:0000259" key="7">
    <source>
        <dbReference type="PROSITE" id="PS51000"/>
    </source>
</evidence>
<dbReference type="Pfam" id="PF08220">
    <property type="entry name" value="HTH_DeoR"/>
    <property type="match status" value="1"/>
</dbReference>
<dbReference type="PANTHER" id="PTHR30363:SF4">
    <property type="entry name" value="GLYCEROL-3-PHOSPHATE REGULON REPRESSOR"/>
    <property type="match status" value="1"/>
</dbReference>
<proteinExistence type="predicted"/>
<dbReference type="Gene3D" id="1.10.10.10">
    <property type="entry name" value="Winged helix-like DNA-binding domain superfamily/Winged helix DNA-binding domain"/>
    <property type="match status" value="1"/>
</dbReference>
<dbReference type="EMBL" id="JBEYXT010000416">
    <property type="protein sequence ID" value="MEU6806985.1"/>
    <property type="molecule type" value="Genomic_DNA"/>
</dbReference>
<gene>
    <name evidence="8" type="ORF">ABZ931_39390</name>
</gene>
<reference evidence="8 9" key="1">
    <citation type="submission" date="2024-06" db="EMBL/GenBank/DDBJ databases">
        <title>The Natural Products Discovery Center: Release of the First 8490 Sequenced Strains for Exploring Actinobacteria Biosynthetic Diversity.</title>
        <authorList>
            <person name="Kalkreuter E."/>
            <person name="Kautsar S.A."/>
            <person name="Yang D."/>
            <person name="Bader C.D."/>
            <person name="Teijaro C.N."/>
            <person name="Fluegel L."/>
            <person name="Davis C.M."/>
            <person name="Simpson J.R."/>
            <person name="Lauterbach L."/>
            <person name="Steele A.D."/>
            <person name="Gui C."/>
            <person name="Meng S."/>
            <person name="Li G."/>
            <person name="Viehrig K."/>
            <person name="Ye F."/>
            <person name="Su P."/>
            <person name="Kiefer A.F."/>
            <person name="Nichols A."/>
            <person name="Cepeda A.J."/>
            <person name="Yan W."/>
            <person name="Fan B."/>
            <person name="Jiang Y."/>
            <person name="Adhikari A."/>
            <person name="Zheng C.-J."/>
            <person name="Schuster L."/>
            <person name="Cowan T.M."/>
            <person name="Smanski M.J."/>
            <person name="Chevrette M.G."/>
            <person name="De Carvalho L.P.S."/>
            <person name="Shen B."/>
        </authorList>
    </citation>
    <scope>NUCLEOTIDE SEQUENCE [LARGE SCALE GENOMIC DNA]</scope>
    <source>
        <strain evidence="8 9">NPDC046851</strain>
    </source>
</reference>
<evidence type="ECO:0000313" key="9">
    <source>
        <dbReference type="Proteomes" id="UP001551189"/>
    </source>
</evidence>
<dbReference type="Gene3D" id="3.40.50.1360">
    <property type="match status" value="1"/>
</dbReference>
<dbReference type="SMART" id="SM01134">
    <property type="entry name" value="DeoRC"/>
    <property type="match status" value="1"/>
</dbReference>
<dbReference type="SUPFAM" id="SSF100950">
    <property type="entry name" value="NagB/RpiA/CoA transferase-like"/>
    <property type="match status" value="1"/>
</dbReference>
<dbReference type="SMART" id="SM00420">
    <property type="entry name" value="HTH_DEOR"/>
    <property type="match status" value="1"/>
</dbReference>
<accession>A0ABV3BC27</accession>
<evidence type="ECO:0000256" key="1">
    <source>
        <dbReference type="ARBA" id="ARBA00021390"/>
    </source>
</evidence>
<feature type="compositionally biased region" description="Gly residues" evidence="6">
    <location>
        <begin position="256"/>
        <end position="266"/>
    </location>
</feature>
<evidence type="ECO:0000256" key="2">
    <source>
        <dbReference type="ARBA" id="ARBA00022491"/>
    </source>
</evidence>
<evidence type="ECO:0000256" key="6">
    <source>
        <dbReference type="SAM" id="MobiDB-lite"/>
    </source>
</evidence>
<protein>
    <recommendedName>
        <fullName evidence="1">Lactose phosphotransferase system repressor</fullName>
    </recommendedName>
</protein>
<name>A0ABV3BC27_9ACTN</name>
<dbReference type="InterPro" id="IPR014036">
    <property type="entry name" value="DeoR-like_C"/>
</dbReference>
<comment type="caution">
    <text evidence="8">The sequence shown here is derived from an EMBL/GenBank/DDBJ whole genome shotgun (WGS) entry which is preliminary data.</text>
</comment>
<dbReference type="Proteomes" id="UP001551189">
    <property type="component" value="Unassembled WGS sequence"/>
</dbReference>
<dbReference type="PRINTS" id="PR00037">
    <property type="entry name" value="HTHLACR"/>
</dbReference>
<feature type="domain" description="HTH deoR-type" evidence="7">
    <location>
        <begin position="3"/>
        <end position="58"/>
    </location>
</feature>